<dbReference type="NCBIfam" id="NF043036">
    <property type="entry name" value="ErythonDh"/>
    <property type="match status" value="1"/>
</dbReference>
<dbReference type="CDD" id="cd05238">
    <property type="entry name" value="Gne_like_SDR_e"/>
    <property type="match status" value="1"/>
</dbReference>
<name>A0ABW9A922_9BURK</name>
<dbReference type="Gene3D" id="3.90.25.10">
    <property type="entry name" value="UDP-galactose 4-epimerase, domain 1"/>
    <property type="match status" value="1"/>
</dbReference>
<keyword evidence="2" id="KW-0119">Carbohydrate metabolism</keyword>
<proteinExistence type="predicted"/>
<dbReference type="SUPFAM" id="SSF51735">
    <property type="entry name" value="NAD(P)-binding Rossmann-fold domains"/>
    <property type="match status" value="1"/>
</dbReference>
<dbReference type="PANTHER" id="PTHR43103">
    <property type="entry name" value="NUCLEOSIDE-DIPHOSPHATE-SUGAR EPIMERASE"/>
    <property type="match status" value="1"/>
</dbReference>
<dbReference type="EMBL" id="JAQQFM010000005">
    <property type="protein sequence ID" value="MFL9924924.1"/>
    <property type="molecule type" value="Genomic_DNA"/>
</dbReference>
<dbReference type="Gene3D" id="3.40.50.720">
    <property type="entry name" value="NAD(P)-binding Rossmann-like Domain"/>
    <property type="match status" value="1"/>
</dbReference>
<accession>A0ABW9A922</accession>
<keyword evidence="1" id="KW-0521">NADP</keyword>
<gene>
    <name evidence="4" type="ORF">PQR62_11665</name>
</gene>
<evidence type="ECO:0000256" key="2">
    <source>
        <dbReference type="ARBA" id="ARBA00023277"/>
    </source>
</evidence>
<sequence length="324" mass="34789">MHIVITGGAGFLGSRLARQLLQRGQLTGKDGKLQDIKRITLLDVVAAQGFDDPRIDAVTGDIADAAVIERVITAETQSIFHLAAIVSGHAEADFELGMKINFDATRIILERARALGTKPRVVFTSSVAVFGGELPAVVPDNTLLMPQSSYGAQKVMGELLVNDYSRKGFIDGRALRMPTISVRPGAPNKAASSFASGIIREPLNGVATVCPVSPETRMWLMSPRQAIANLIHGHEINGADLGLSRFLSIDGLSVSVKQMVDALEQVAGAEVVKLIEWKEDEAIKRIVNSWPGAFEAKRAKALGFTADADFASIVKAHIEDEVKK</sequence>
<protein>
    <submittedName>
        <fullName evidence="4">SDR family oxidoreductase</fullName>
    </submittedName>
</protein>
<evidence type="ECO:0000313" key="5">
    <source>
        <dbReference type="Proteomes" id="UP001629246"/>
    </source>
</evidence>
<dbReference type="InterPro" id="IPR050005">
    <property type="entry name" value="DenD"/>
</dbReference>
<evidence type="ECO:0000313" key="4">
    <source>
        <dbReference type="EMBL" id="MFL9924924.1"/>
    </source>
</evidence>
<evidence type="ECO:0000259" key="3">
    <source>
        <dbReference type="Pfam" id="PF01370"/>
    </source>
</evidence>
<dbReference type="PANTHER" id="PTHR43103:SF3">
    <property type="entry name" value="ADP-L-GLYCERO-D-MANNO-HEPTOSE-6-EPIMERASE"/>
    <property type="match status" value="1"/>
</dbReference>
<comment type="caution">
    <text evidence="4">The sequence shown here is derived from an EMBL/GenBank/DDBJ whole genome shotgun (WGS) entry which is preliminary data.</text>
</comment>
<evidence type="ECO:0000256" key="1">
    <source>
        <dbReference type="ARBA" id="ARBA00022857"/>
    </source>
</evidence>
<dbReference type="RefSeq" id="WP_408158027.1">
    <property type="nucleotide sequence ID" value="NZ_JAQQFM010000005.1"/>
</dbReference>
<organism evidence="4 5">
    <name type="scientific">Herbaspirillum lusitanum</name>
    <dbReference type="NCBI Taxonomy" id="213312"/>
    <lineage>
        <taxon>Bacteria</taxon>
        <taxon>Pseudomonadati</taxon>
        <taxon>Pseudomonadota</taxon>
        <taxon>Betaproteobacteria</taxon>
        <taxon>Burkholderiales</taxon>
        <taxon>Oxalobacteraceae</taxon>
        <taxon>Herbaspirillum</taxon>
    </lineage>
</organism>
<dbReference type="InterPro" id="IPR036291">
    <property type="entry name" value="NAD(P)-bd_dom_sf"/>
</dbReference>
<reference evidence="4 5" key="1">
    <citation type="journal article" date="2024" name="Chem. Sci.">
        <title>Discovery of megapolipeptins by genome mining of a Burkholderiales bacteria collection.</title>
        <authorList>
            <person name="Paulo B.S."/>
            <person name="Recchia M.J.J."/>
            <person name="Lee S."/>
            <person name="Fergusson C.H."/>
            <person name="Romanowski S.B."/>
            <person name="Hernandez A."/>
            <person name="Krull N."/>
            <person name="Liu D.Y."/>
            <person name="Cavanagh H."/>
            <person name="Bos A."/>
            <person name="Gray C.A."/>
            <person name="Murphy B.T."/>
            <person name="Linington R.G."/>
            <person name="Eustaquio A.S."/>
        </authorList>
    </citation>
    <scope>NUCLEOTIDE SEQUENCE [LARGE SCALE GENOMIC DNA]</scope>
    <source>
        <strain evidence="4 5">RL21-008-BIB-A</strain>
    </source>
</reference>
<dbReference type="Pfam" id="PF01370">
    <property type="entry name" value="Epimerase"/>
    <property type="match status" value="1"/>
</dbReference>
<dbReference type="Proteomes" id="UP001629246">
    <property type="component" value="Unassembled WGS sequence"/>
</dbReference>
<feature type="domain" description="NAD-dependent epimerase/dehydratase" evidence="3">
    <location>
        <begin position="3"/>
        <end position="202"/>
    </location>
</feature>
<keyword evidence="5" id="KW-1185">Reference proteome</keyword>
<dbReference type="InterPro" id="IPR001509">
    <property type="entry name" value="Epimerase_deHydtase"/>
</dbReference>